<dbReference type="Proteomes" id="UP000502502">
    <property type="component" value="Chromosome"/>
</dbReference>
<feature type="signal peptide" evidence="1">
    <location>
        <begin position="1"/>
        <end position="22"/>
    </location>
</feature>
<gene>
    <name evidence="2" type="ORF">G7078_08165</name>
</gene>
<dbReference type="Pfam" id="PF07027">
    <property type="entry name" value="DUF1318"/>
    <property type="match status" value="1"/>
</dbReference>
<sequence length="126" mass="13389">MMRPLSALLLAIAVAAPLPAGAQNMSVLNAARQAGQVGERYDGYMGIVSPVPDSVRRQVGAINIKRRNIYIGLGTRRGVAAQVAGIATGCELLTRVQVGEFYMLAHGAWRRRAPGQTVPLPSYCGN</sequence>
<dbReference type="AlphaFoldDB" id="A0A6G7ZP33"/>
<keyword evidence="3" id="KW-1185">Reference proteome</keyword>
<proteinExistence type="predicted"/>
<evidence type="ECO:0000313" key="2">
    <source>
        <dbReference type="EMBL" id="QIL02757.1"/>
    </source>
</evidence>
<dbReference type="InterPro" id="IPR008309">
    <property type="entry name" value="YdbL"/>
</dbReference>
<keyword evidence="1" id="KW-0732">Signal</keyword>
<dbReference type="EMBL" id="CP049871">
    <property type="protein sequence ID" value="QIL02757.1"/>
    <property type="molecule type" value="Genomic_DNA"/>
</dbReference>
<protein>
    <submittedName>
        <fullName evidence="2">YdbL family protein</fullName>
    </submittedName>
</protein>
<dbReference type="KEGG" id="ssin:G7078_08165"/>
<reference evidence="2 3" key="1">
    <citation type="submission" date="2020-03" db="EMBL/GenBank/DDBJ databases">
        <title>Sphingomonas sp. nov., isolated from fish.</title>
        <authorList>
            <person name="Hyun D.-W."/>
            <person name="Bae J.-W."/>
        </authorList>
    </citation>
    <scope>NUCLEOTIDE SEQUENCE [LARGE SCALE GENOMIC DNA]</scope>
    <source>
        <strain evidence="2 3">HDW15C</strain>
    </source>
</reference>
<organism evidence="2 3">
    <name type="scientific">Sphingomonas sinipercae</name>
    <dbReference type="NCBI Taxonomy" id="2714944"/>
    <lineage>
        <taxon>Bacteria</taxon>
        <taxon>Pseudomonadati</taxon>
        <taxon>Pseudomonadota</taxon>
        <taxon>Alphaproteobacteria</taxon>
        <taxon>Sphingomonadales</taxon>
        <taxon>Sphingomonadaceae</taxon>
        <taxon>Sphingomonas</taxon>
    </lineage>
</organism>
<name>A0A6G7ZP33_9SPHN</name>
<evidence type="ECO:0000313" key="3">
    <source>
        <dbReference type="Proteomes" id="UP000502502"/>
    </source>
</evidence>
<evidence type="ECO:0000256" key="1">
    <source>
        <dbReference type="SAM" id="SignalP"/>
    </source>
</evidence>
<accession>A0A6G7ZP33</accession>
<dbReference type="RefSeq" id="WP_166094897.1">
    <property type="nucleotide sequence ID" value="NZ_CP049871.1"/>
</dbReference>
<feature type="chain" id="PRO_5026293577" evidence="1">
    <location>
        <begin position="23"/>
        <end position="126"/>
    </location>
</feature>